<dbReference type="Gene3D" id="1.10.10.10">
    <property type="entry name" value="Winged helix-like DNA-binding domain superfamily/Winged helix DNA-binding domain"/>
    <property type="match status" value="1"/>
</dbReference>
<protein>
    <submittedName>
        <fullName evidence="8">RNA polymerase sigma factor, sigma-70 family</fullName>
    </submittedName>
</protein>
<dbReference type="GO" id="GO:0006352">
    <property type="term" value="P:DNA-templated transcription initiation"/>
    <property type="evidence" value="ECO:0007669"/>
    <property type="project" value="InterPro"/>
</dbReference>
<accession>A0A1Y5PQK0</accession>
<organism evidence="8">
    <name type="scientific">uncultured Sphingopyxis sp</name>
    <dbReference type="NCBI Taxonomy" id="310581"/>
    <lineage>
        <taxon>Bacteria</taxon>
        <taxon>Pseudomonadati</taxon>
        <taxon>Pseudomonadota</taxon>
        <taxon>Alphaproteobacteria</taxon>
        <taxon>Sphingomonadales</taxon>
        <taxon>Sphingomonadaceae</taxon>
        <taxon>Sphingopyxis</taxon>
        <taxon>environmental samples</taxon>
    </lineage>
</organism>
<dbReference type="InterPro" id="IPR007627">
    <property type="entry name" value="RNA_pol_sigma70_r2"/>
</dbReference>
<keyword evidence="3" id="KW-0731">Sigma factor</keyword>
<evidence type="ECO:0000256" key="2">
    <source>
        <dbReference type="ARBA" id="ARBA00023015"/>
    </source>
</evidence>
<evidence type="ECO:0000313" key="8">
    <source>
        <dbReference type="EMBL" id="SBV32312.1"/>
    </source>
</evidence>
<dbReference type="InterPro" id="IPR039425">
    <property type="entry name" value="RNA_pol_sigma-70-like"/>
</dbReference>
<reference evidence="8" key="1">
    <citation type="submission" date="2016-03" db="EMBL/GenBank/DDBJ databases">
        <authorList>
            <person name="Ploux O."/>
        </authorList>
    </citation>
    <scope>NUCLEOTIDE SEQUENCE</scope>
    <source>
        <strain evidence="8">UC10</strain>
    </source>
</reference>
<dbReference type="AlphaFoldDB" id="A0A1Y5PQK0"/>
<dbReference type="InterPro" id="IPR036388">
    <property type="entry name" value="WH-like_DNA-bd_sf"/>
</dbReference>
<keyword evidence="5" id="KW-0804">Transcription</keyword>
<feature type="domain" description="RNA polymerase sigma-70 region 2" evidence="6">
    <location>
        <begin position="46"/>
        <end position="113"/>
    </location>
</feature>
<evidence type="ECO:0000256" key="4">
    <source>
        <dbReference type="ARBA" id="ARBA00023125"/>
    </source>
</evidence>
<keyword evidence="4" id="KW-0238">DNA-binding</keyword>
<comment type="similarity">
    <text evidence="1">Belongs to the sigma-70 factor family. ECF subfamily.</text>
</comment>
<evidence type="ECO:0000256" key="5">
    <source>
        <dbReference type="ARBA" id="ARBA00023163"/>
    </source>
</evidence>
<dbReference type="NCBIfam" id="TIGR02937">
    <property type="entry name" value="sigma70-ECF"/>
    <property type="match status" value="1"/>
</dbReference>
<dbReference type="InterPro" id="IPR013249">
    <property type="entry name" value="RNA_pol_sigma70_r4_t2"/>
</dbReference>
<dbReference type="EMBL" id="LT598653">
    <property type="protein sequence ID" value="SBV32312.1"/>
    <property type="molecule type" value="Genomic_DNA"/>
</dbReference>
<name>A0A1Y5PQK0_9SPHN</name>
<sequence>MSETIDARALQSSGGAKALGASAVVSLDERWNALMAAAQRGDDRAYERLMGEVSGWLSRYFHRRLPPAAAEDATQEALLAIHVHKQKYQADAPMTPWLKTIARFKWIDQLRGHLRSPESLGETEVPIADHGPAARAAILLELLLAEVKPAQAQVIKLVKLHGATVEEASKASGQSPSLVKVNIHRGLKRIGQTIAD</sequence>
<proteinExistence type="inferred from homology"/>
<dbReference type="SUPFAM" id="SSF88946">
    <property type="entry name" value="Sigma2 domain of RNA polymerase sigma factors"/>
    <property type="match status" value="1"/>
</dbReference>
<gene>
    <name evidence="8" type="ORF">SPPYR_1192</name>
</gene>
<dbReference type="Pfam" id="PF08281">
    <property type="entry name" value="Sigma70_r4_2"/>
    <property type="match status" value="1"/>
</dbReference>
<feature type="domain" description="RNA polymerase sigma factor 70 region 4 type 2" evidence="7">
    <location>
        <begin position="140"/>
        <end position="190"/>
    </location>
</feature>
<evidence type="ECO:0000259" key="7">
    <source>
        <dbReference type="Pfam" id="PF08281"/>
    </source>
</evidence>
<dbReference type="InterPro" id="IPR013325">
    <property type="entry name" value="RNA_pol_sigma_r2"/>
</dbReference>
<dbReference type="SUPFAM" id="SSF88659">
    <property type="entry name" value="Sigma3 and sigma4 domains of RNA polymerase sigma factors"/>
    <property type="match status" value="1"/>
</dbReference>
<dbReference type="PANTHER" id="PTHR43133">
    <property type="entry name" value="RNA POLYMERASE ECF-TYPE SIGMA FACTO"/>
    <property type="match status" value="1"/>
</dbReference>
<evidence type="ECO:0000259" key="6">
    <source>
        <dbReference type="Pfam" id="PF04542"/>
    </source>
</evidence>
<keyword evidence="2" id="KW-0805">Transcription regulation</keyword>
<dbReference type="InterPro" id="IPR013324">
    <property type="entry name" value="RNA_pol_sigma_r3/r4-like"/>
</dbReference>
<dbReference type="GO" id="GO:0016987">
    <property type="term" value="F:sigma factor activity"/>
    <property type="evidence" value="ECO:0007669"/>
    <property type="project" value="UniProtKB-KW"/>
</dbReference>
<dbReference type="Gene3D" id="1.10.1740.10">
    <property type="match status" value="1"/>
</dbReference>
<evidence type="ECO:0000256" key="1">
    <source>
        <dbReference type="ARBA" id="ARBA00010641"/>
    </source>
</evidence>
<dbReference type="PANTHER" id="PTHR43133:SF58">
    <property type="entry name" value="ECF RNA POLYMERASE SIGMA FACTOR SIGD"/>
    <property type="match status" value="1"/>
</dbReference>
<dbReference type="GO" id="GO:0003677">
    <property type="term" value="F:DNA binding"/>
    <property type="evidence" value="ECO:0007669"/>
    <property type="project" value="UniProtKB-KW"/>
</dbReference>
<dbReference type="KEGG" id="sphu:SPPYR_1192"/>
<evidence type="ECO:0000256" key="3">
    <source>
        <dbReference type="ARBA" id="ARBA00023082"/>
    </source>
</evidence>
<dbReference type="InterPro" id="IPR014284">
    <property type="entry name" value="RNA_pol_sigma-70_dom"/>
</dbReference>
<dbReference type="Pfam" id="PF04542">
    <property type="entry name" value="Sigma70_r2"/>
    <property type="match status" value="1"/>
</dbReference>